<dbReference type="PANTHER" id="PTHR10689">
    <property type="entry name" value="MICROSOMAL GLUTATHIONE S-TRANSFERASE 1"/>
    <property type="match status" value="1"/>
</dbReference>
<evidence type="ECO:0000256" key="15">
    <source>
        <dbReference type="ARBA" id="ARBA00039397"/>
    </source>
</evidence>
<evidence type="ECO:0000256" key="5">
    <source>
        <dbReference type="ARBA" id="ARBA00012452"/>
    </source>
</evidence>
<evidence type="ECO:0000256" key="2">
    <source>
        <dbReference type="ARBA" id="ARBA00004294"/>
    </source>
</evidence>
<evidence type="ECO:0000256" key="11">
    <source>
        <dbReference type="ARBA" id="ARBA00022990"/>
    </source>
</evidence>
<evidence type="ECO:0000256" key="14">
    <source>
        <dbReference type="ARBA" id="ARBA00038540"/>
    </source>
</evidence>
<dbReference type="EC" id="2.5.1.18" evidence="5"/>
<evidence type="ECO:0000256" key="7">
    <source>
        <dbReference type="ARBA" id="ARBA00022692"/>
    </source>
</evidence>
<dbReference type="InterPro" id="IPR023352">
    <property type="entry name" value="MAPEG-like_dom_sf"/>
</dbReference>
<dbReference type="InterPro" id="IPR040162">
    <property type="entry name" value="MGST1-like"/>
</dbReference>
<dbReference type="EnsemblMetazoa" id="SCAU012160-RB">
    <property type="protein sequence ID" value="SCAU012160-PB"/>
    <property type="gene ID" value="SCAU012160"/>
</dbReference>
<reference evidence="18" key="1">
    <citation type="submission" date="2020-05" db="UniProtKB">
        <authorList>
            <consortium name="EnsemblMetazoa"/>
        </authorList>
    </citation>
    <scope>IDENTIFICATION</scope>
    <source>
        <strain evidence="18">USDA</strain>
    </source>
</reference>
<comment type="similarity">
    <text evidence="4">Belongs to the MAPEG family.</text>
</comment>
<evidence type="ECO:0000256" key="17">
    <source>
        <dbReference type="SAM" id="Phobius"/>
    </source>
</evidence>
<keyword evidence="11" id="KW-0007">Acetylation</keyword>
<evidence type="ECO:0000256" key="13">
    <source>
        <dbReference type="ARBA" id="ARBA00023136"/>
    </source>
</evidence>
<comment type="subunit">
    <text evidence="14">Homotrimer; The trimer binds only one molecule of glutathione.</text>
</comment>
<dbReference type="OrthoDB" id="193139at2759"/>
<dbReference type="GO" id="GO:0005789">
    <property type="term" value="C:endoplasmic reticulum membrane"/>
    <property type="evidence" value="ECO:0007669"/>
    <property type="project" value="UniProtKB-SubCell"/>
</dbReference>
<comment type="subcellular location">
    <subcellularLocation>
        <location evidence="3">Endoplasmic reticulum membrane</location>
        <topology evidence="3">Multi-pass membrane protein</topology>
    </subcellularLocation>
    <subcellularLocation>
        <location evidence="2">Mitochondrion outer membrane</location>
    </subcellularLocation>
</comment>
<comment type="catalytic activity">
    <reaction evidence="16">
        <text>RX + glutathione = an S-substituted glutathione + a halide anion + H(+)</text>
        <dbReference type="Rhea" id="RHEA:16437"/>
        <dbReference type="ChEBI" id="CHEBI:15378"/>
        <dbReference type="ChEBI" id="CHEBI:16042"/>
        <dbReference type="ChEBI" id="CHEBI:17792"/>
        <dbReference type="ChEBI" id="CHEBI:57925"/>
        <dbReference type="ChEBI" id="CHEBI:90779"/>
        <dbReference type="EC" id="2.5.1.18"/>
    </reaction>
    <physiologicalReaction direction="left-to-right" evidence="16">
        <dbReference type="Rhea" id="RHEA:16438"/>
    </physiologicalReaction>
</comment>
<dbReference type="AlphaFoldDB" id="A0A1I8PY46"/>
<feature type="transmembrane region" description="Helical" evidence="17">
    <location>
        <begin position="120"/>
        <end position="139"/>
    </location>
</feature>
<keyword evidence="8" id="KW-1000">Mitochondrion outer membrane</keyword>
<evidence type="ECO:0000256" key="9">
    <source>
        <dbReference type="ARBA" id="ARBA00022824"/>
    </source>
</evidence>
<evidence type="ECO:0000256" key="16">
    <source>
        <dbReference type="ARBA" id="ARBA00049385"/>
    </source>
</evidence>
<evidence type="ECO:0000256" key="4">
    <source>
        <dbReference type="ARBA" id="ARBA00010459"/>
    </source>
</evidence>
<keyword evidence="12" id="KW-0496">Mitochondrion</keyword>
<dbReference type="GO" id="GO:0004364">
    <property type="term" value="F:glutathione transferase activity"/>
    <property type="evidence" value="ECO:0007669"/>
    <property type="project" value="UniProtKB-EC"/>
</dbReference>
<accession>A0A1I8PY46</accession>
<dbReference type="PANTHER" id="PTHR10689:SF6">
    <property type="entry name" value="MICROSOMAL GLUTATHIONE S-TRANSFERASE 1"/>
    <property type="match status" value="1"/>
</dbReference>
<keyword evidence="9" id="KW-0256">Endoplasmic reticulum</keyword>
<keyword evidence="7 17" id="KW-0812">Transmembrane</keyword>
<sequence length="145" mass="16136">MLGNHRYLGSASGHAWLCKRNPVPNLKVSNELSEAFVNPEDLKLSKASDVQLNDPDVERVRRAHLNDLESILPYLLIALAYVASGPNATTARILFCLAATGRILHTAVYAFRPVPQPSRAISFFLTFTITIYMAFCVLIKMAKYI</sequence>
<comment type="function">
    <text evidence="1">Conjugation of reduced glutathione to a wide number of exogenous and endogenous hydrophobic electrophiles.</text>
</comment>
<organism evidence="18 19">
    <name type="scientific">Stomoxys calcitrans</name>
    <name type="common">Stable fly</name>
    <name type="synonym">Conops calcitrans</name>
    <dbReference type="NCBI Taxonomy" id="35570"/>
    <lineage>
        <taxon>Eukaryota</taxon>
        <taxon>Metazoa</taxon>
        <taxon>Ecdysozoa</taxon>
        <taxon>Arthropoda</taxon>
        <taxon>Hexapoda</taxon>
        <taxon>Insecta</taxon>
        <taxon>Pterygota</taxon>
        <taxon>Neoptera</taxon>
        <taxon>Endopterygota</taxon>
        <taxon>Diptera</taxon>
        <taxon>Brachycera</taxon>
        <taxon>Muscomorpha</taxon>
        <taxon>Muscoidea</taxon>
        <taxon>Muscidae</taxon>
        <taxon>Stomoxys</taxon>
    </lineage>
</organism>
<evidence type="ECO:0000313" key="18">
    <source>
        <dbReference type="EnsemblMetazoa" id="SCAU012160-PB"/>
    </source>
</evidence>
<dbReference type="VEuPathDB" id="VectorBase:SCAU012160"/>
<dbReference type="Proteomes" id="UP000095300">
    <property type="component" value="Unassembled WGS sequence"/>
</dbReference>
<evidence type="ECO:0000256" key="6">
    <source>
        <dbReference type="ARBA" id="ARBA00022679"/>
    </source>
</evidence>
<keyword evidence="19" id="KW-1185">Reference proteome</keyword>
<name>A0A1I8PY46_STOCA</name>
<evidence type="ECO:0000256" key="12">
    <source>
        <dbReference type="ARBA" id="ARBA00023128"/>
    </source>
</evidence>
<dbReference type="Pfam" id="PF01124">
    <property type="entry name" value="MAPEG"/>
    <property type="match status" value="1"/>
</dbReference>
<dbReference type="Gene3D" id="1.20.120.550">
    <property type="entry name" value="Membrane associated eicosanoid/glutathione metabolism-like domain"/>
    <property type="match status" value="1"/>
</dbReference>
<evidence type="ECO:0000256" key="1">
    <source>
        <dbReference type="ARBA" id="ARBA00003701"/>
    </source>
</evidence>
<keyword evidence="13 17" id="KW-0472">Membrane</keyword>
<evidence type="ECO:0000256" key="10">
    <source>
        <dbReference type="ARBA" id="ARBA00022989"/>
    </source>
</evidence>
<protein>
    <recommendedName>
        <fullName evidence="15">Microsomal glutathione S-transferase 1</fullName>
        <ecNumber evidence="5">2.5.1.18</ecNumber>
    </recommendedName>
</protein>
<gene>
    <name evidence="18" type="primary">106081428</name>
</gene>
<evidence type="ECO:0000256" key="3">
    <source>
        <dbReference type="ARBA" id="ARBA00004477"/>
    </source>
</evidence>
<evidence type="ECO:0000256" key="8">
    <source>
        <dbReference type="ARBA" id="ARBA00022787"/>
    </source>
</evidence>
<evidence type="ECO:0000313" key="19">
    <source>
        <dbReference type="Proteomes" id="UP000095300"/>
    </source>
</evidence>
<dbReference type="SUPFAM" id="SSF161084">
    <property type="entry name" value="MAPEG domain-like"/>
    <property type="match status" value="1"/>
</dbReference>
<keyword evidence="6" id="KW-0808">Transferase</keyword>
<dbReference type="GO" id="GO:0005741">
    <property type="term" value="C:mitochondrial outer membrane"/>
    <property type="evidence" value="ECO:0007669"/>
    <property type="project" value="UniProtKB-SubCell"/>
</dbReference>
<dbReference type="InterPro" id="IPR001129">
    <property type="entry name" value="Membr-assoc_MAPEG"/>
</dbReference>
<proteinExistence type="inferred from homology"/>
<keyword evidence="10 17" id="KW-1133">Transmembrane helix</keyword>